<protein>
    <submittedName>
        <fullName evidence="2">cDNA FLJ43649 fis, clone SYNOV4001326</fullName>
    </submittedName>
</protein>
<feature type="region of interest" description="Disordered" evidence="1">
    <location>
        <begin position="187"/>
        <end position="226"/>
    </location>
</feature>
<evidence type="ECO:0000256" key="1">
    <source>
        <dbReference type="SAM" id="MobiDB-lite"/>
    </source>
</evidence>
<dbReference type="AlphaFoldDB" id="Q6ZUJ7"/>
<evidence type="ECO:0000313" key="2">
    <source>
        <dbReference type="EMBL" id="BAC86228.1"/>
    </source>
</evidence>
<name>Q6ZUJ7_HUMAN</name>
<reference evidence="2" key="1">
    <citation type="submission" date="2003-07" db="EMBL/GenBank/DDBJ databases">
        <title>NEDO human cDNA sequencing project.</title>
        <authorList>
            <person name="Ota T."/>
            <person name="Nakagawa S."/>
            <person name="Senoh A."/>
            <person name="Mizuguchi H."/>
            <person name="Inagaki H."/>
            <person name="Sugiyama T."/>
            <person name="Irie R."/>
            <person name="Otsuki T."/>
            <person name="Sato H."/>
            <person name="Wakamatsu A."/>
            <person name="Ishii S."/>
            <person name="Yamamoto J."/>
            <person name="Isono Y."/>
            <person name="Kawai-Hio Y."/>
            <person name="Saito K."/>
            <person name="Nishikawa T."/>
            <person name="Kimura K."/>
            <person name="Yamashita H."/>
            <person name="Matsuo K."/>
            <person name="Nakamura Y."/>
            <person name="Sekine M."/>
            <person name="Kikuchi H."/>
            <person name="Kanda K."/>
            <person name="Wagatsuma M."/>
            <person name="Murakawa K."/>
            <person name="Kanehori K."/>
            <person name="Takahashi-Fujii A."/>
            <person name="Oshima A."/>
            <person name="Sugiyama A."/>
            <person name="Kawakami B."/>
            <person name="Suzuki Y."/>
            <person name="Sugano S."/>
            <person name="Nagahari K."/>
            <person name="Masuho Y."/>
            <person name="Nagai K."/>
            <person name="Isogai T."/>
        </authorList>
    </citation>
    <scope>NUCLEOTIDE SEQUENCE</scope>
    <source>
        <tissue evidence="2">Synovial membrane tissue</tissue>
    </source>
</reference>
<dbReference type="GeneID" id="124906578"/>
<dbReference type="RefSeq" id="XP_047300736.1">
    <property type="nucleotide sequence ID" value="XM_047444780.1"/>
</dbReference>
<feature type="region of interest" description="Disordered" evidence="1">
    <location>
        <begin position="14"/>
        <end position="56"/>
    </location>
</feature>
<dbReference type="EMBL" id="AK125637">
    <property type="protein sequence ID" value="BAC86228.1"/>
    <property type="molecule type" value="mRNA"/>
</dbReference>
<accession>Q6ZUJ7</accession>
<proteinExistence type="evidence at transcript level"/>
<feature type="region of interest" description="Disordered" evidence="1">
    <location>
        <begin position="148"/>
        <end position="167"/>
    </location>
</feature>
<dbReference type="KEGG" id="hsa:124906578"/>
<organism evidence="2">
    <name type="scientific">Homo sapiens</name>
    <name type="common">Human</name>
    <dbReference type="NCBI Taxonomy" id="9606"/>
    <lineage>
        <taxon>Eukaryota</taxon>
        <taxon>Metazoa</taxon>
        <taxon>Chordata</taxon>
        <taxon>Craniata</taxon>
        <taxon>Vertebrata</taxon>
        <taxon>Euteleostomi</taxon>
        <taxon>Mammalia</taxon>
        <taxon>Eutheria</taxon>
        <taxon>Euarchontoglires</taxon>
        <taxon>Primates</taxon>
        <taxon>Haplorrhini</taxon>
        <taxon>Catarrhini</taxon>
        <taxon>Hominidae</taxon>
        <taxon>Homo</taxon>
    </lineage>
</organism>
<sequence length="296" mass="32190">MGWGCRVPGWGGAALGRPDFGTGLRARVSGPGSAGFRAEKEGQRKRSGSPPAPASLPEYKPLEARFWVAAAQPFRSPLLPTDVYSCSLYFSLHSPVEPPRQRRGRVLLLSRLRLPPSHPTAQEELRARPWDGRSLGLLLARALPGVAAGPSPRRGGHSPGAAENEGSWAGMLNFPSPTFLSQLTGMCSSSARRPAPRRSTTRGLRNYKSLHPPRQGQERRGAGRSGARWWELGTNKGGCGERCLLCTGQFARYTCSLSNLRRNPVRHYCIQLRESLTTGQTSQSSQVVEMASNPEP</sequence>